<evidence type="ECO:0000256" key="2">
    <source>
        <dbReference type="SAM" id="Phobius"/>
    </source>
</evidence>
<gene>
    <name evidence="3" type="ORF">L203_102721</name>
</gene>
<dbReference type="KEGG" id="cdep:91086932"/>
<proteinExistence type="predicted"/>
<keyword evidence="2" id="KW-1133">Transmembrane helix</keyword>
<dbReference type="GeneID" id="91086932"/>
<reference evidence="3" key="3">
    <citation type="submission" date="2024-01" db="EMBL/GenBank/DDBJ databases">
        <authorList>
            <person name="Coelho M.A."/>
            <person name="David-Palma M."/>
            <person name="Shea T."/>
            <person name="Sun S."/>
            <person name="Cuomo C.A."/>
            <person name="Heitman J."/>
        </authorList>
    </citation>
    <scope>NUCLEOTIDE SEQUENCE</scope>
    <source>
        <strain evidence="3">CBS 7841</strain>
    </source>
</reference>
<name>A0A1E3HUV9_9TREE</name>
<reference evidence="3" key="1">
    <citation type="submission" date="2016-06" db="EMBL/GenBank/DDBJ databases">
        <authorList>
            <person name="Cuomo C."/>
            <person name="Litvintseva A."/>
            <person name="Heitman J."/>
            <person name="Chen Y."/>
            <person name="Sun S."/>
            <person name="Springer D."/>
            <person name="Dromer F."/>
            <person name="Young S."/>
            <person name="Zeng Q."/>
            <person name="Chapman S."/>
            <person name="Gujja S."/>
            <person name="Saif S."/>
            <person name="Birren B."/>
        </authorList>
    </citation>
    <scope>NUCLEOTIDE SEQUENCE</scope>
    <source>
        <strain evidence="3">CBS 7841</strain>
    </source>
</reference>
<keyword evidence="4" id="KW-1185">Reference proteome</keyword>
<reference evidence="3" key="2">
    <citation type="journal article" date="2022" name="Elife">
        <title>Obligate sexual reproduction of a homothallic fungus closely related to the Cryptococcus pathogenic species complex.</title>
        <authorList>
            <person name="Passer A.R."/>
            <person name="Clancey S.A."/>
            <person name="Shea T."/>
            <person name="David-Palma M."/>
            <person name="Averette A.F."/>
            <person name="Boekhout T."/>
            <person name="Porcel B.M."/>
            <person name="Nowrousian M."/>
            <person name="Cuomo C.A."/>
            <person name="Sun S."/>
            <person name="Heitman J."/>
            <person name="Coelho M.A."/>
        </authorList>
    </citation>
    <scope>NUCLEOTIDE SEQUENCE</scope>
    <source>
        <strain evidence="3">CBS 7841</strain>
    </source>
</reference>
<evidence type="ECO:0000256" key="1">
    <source>
        <dbReference type="SAM" id="MobiDB-lite"/>
    </source>
</evidence>
<feature type="compositionally biased region" description="Low complexity" evidence="1">
    <location>
        <begin position="135"/>
        <end position="148"/>
    </location>
</feature>
<dbReference type="VEuPathDB" id="FungiDB:L203_05942"/>
<evidence type="ECO:0000313" key="4">
    <source>
        <dbReference type="Proteomes" id="UP000094043"/>
    </source>
</evidence>
<protein>
    <submittedName>
        <fullName evidence="3">Uncharacterized protein</fullName>
    </submittedName>
</protein>
<dbReference type="AlphaFoldDB" id="A0A1E3HUV9"/>
<keyword evidence="2" id="KW-0472">Membrane</keyword>
<organism evidence="3 4">
    <name type="scientific">Cryptococcus depauperatus CBS 7841</name>
    <dbReference type="NCBI Taxonomy" id="1295531"/>
    <lineage>
        <taxon>Eukaryota</taxon>
        <taxon>Fungi</taxon>
        <taxon>Dikarya</taxon>
        <taxon>Basidiomycota</taxon>
        <taxon>Agaricomycotina</taxon>
        <taxon>Tremellomycetes</taxon>
        <taxon>Tremellales</taxon>
        <taxon>Cryptococcaceae</taxon>
        <taxon>Cryptococcus</taxon>
    </lineage>
</organism>
<feature type="transmembrane region" description="Helical" evidence="2">
    <location>
        <begin position="20"/>
        <end position="37"/>
    </location>
</feature>
<evidence type="ECO:0000313" key="3">
    <source>
        <dbReference type="EMBL" id="WVN87538.1"/>
    </source>
</evidence>
<keyword evidence="2" id="KW-0812">Transmembrane</keyword>
<feature type="transmembrane region" description="Helical" evidence="2">
    <location>
        <begin position="57"/>
        <end position="76"/>
    </location>
</feature>
<dbReference type="RefSeq" id="XP_066068238.1">
    <property type="nucleotide sequence ID" value="XM_066212141.1"/>
</dbReference>
<accession>A0A1E3HUV9</accession>
<dbReference type="OrthoDB" id="2592256at2759"/>
<sequence>MAKDKDEKKKKVTFGPFEQVLFALVVMGLASHPSFPYSPFATSTGPDGSQTMSPLPFLSPPFIMIIIVAYLGYYILRRQEAERDRLQALVAKAKPKSSSSSSSSQKPLSSADVRDGKMAVPSNKRVGDPTPKQVSGSSSSRNDPSSTSFRKNYFMTMQGPGRPALVPFQDGLRPKKGEAEGTMWWDNVPDDAKDLMAPPIDKSKLKASLKNPWQTEMLKKDIQLLKIAKTQKEEEERYAKVANLLQTMLGFLLCAADMRLGVMLIVFFLWKHFTSLHSEQLAGEEDAIEKEKREIIEKIRGARKSGMNRQEVMSLQNDLERLS</sequence>
<feature type="region of interest" description="Disordered" evidence="1">
    <location>
        <begin position="92"/>
        <end position="154"/>
    </location>
</feature>
<feature type="transmembrane region" description="Helical" evidence="2">
    <location>
        <begin position="247"/>
        <end position="270"/>
    </location>
</feature>
<dbReference type="Proteomes" id="UP000094043">
    <property type="component" value="Chromosome 3"/>
</dbReference>
<dbReference type="EMBL" id="CP143786">
    <property type="protein sequence ID" value="WVN87538.1"/>
    <property type="molecule type" value="Genomic_DNA"/>
</dbReference>
<feature type="compositionally biased region" description="Low complexity" evidence="1">
    <location>
        <begin position="92"/>
        <end position="111"/>
    </location>
</feature>